<dbReference type="SMART" id="SM00014">
    <property type="entry name" value="acidPPc"/>
    <property type="match status" value="1"/>
</dbReference>
<evidence type="ECO:0000256" key="3">
    <source>
        <dbReference type="ARBA" id="ARBA00022692"/>
    </source>
</evidence>
<name>A0AAV5UDE9_9BILA</name>
<feature type="transmembrane region" description="Helical" evidence="6">
    <location>
        <begin position="250"/>
        <end position="268"/>
    </location>
</feature>
<dbReference type="GO" id="GO:0008195">
    <property type="term" value="F:phosphatidate phosphatase activity"/>
    <property type="evidence" value="ECO:0007669"/>
    <property type="project" value="TreeGrafter"/>
</dbReference>
<feature type="non-terminal residue" evidence="8">
    <location>
        <position position="1"/>
    </location>
</feature>
<evidence type="ECO:0000259" key="7">
    <source>
        <dbReference type="SMART" id="SM00014"/>
    </source>
</evidence>
<feature type="transmembrane region" description="Helical" evidence="6">
    <location>
        <begin position="221"/>
        <end position="238"/>
    </location>
</feature>
<evidence type="ECO:0000256" key="6">
    <source>
        <dbReference type="SAM" id="Phobius"/>
    </source>
</evidence>
<dbReference type="PANTHER" id="PTHR10165:SF201">
    <property type="entry name" value="PHOSPHATIDIC ACID PHOSPHATASE TYPE 2_HALOPEROXIDASE DOMAIN-CONTAINING PROTEIN"/>
    <property type="match status" value="1"/>
</dbReference>
<gene>
    <name evidence="8" type="ORF">PENTCL1PPCAC_26582</name>
</gene>
<dbReference type="PANTHER" id="PTHR10165">
    <property type="entry name" value="LIPID PHOSPHATE PHOSPHATASE"/>
    <property type="match status" value="1"/>
</dbReference>
<keyword evidence="5 6" id="KW-0472">Membrane</keyword>
<feature type="domain" description="Phosphatidic acid phosphatase type 2/haloperoxidase" evidence="7">
    <location>
        <begin position="127"/>
        <end position="263"/>
    </location>
</feature>
<dbReference type="EMBL" id="BTSX01000006">
    <property type="protein sequence ID" value="GMT04408.1"/>
    <property type="molecule type" value="Genomic_DNA"/>
</dbReference>
<protein>
    <recommendedName>
        <fullName evidence="7">Phosphatidic acid phosphatase type 2/haloperoxidase domain-containing protein</fullName>
    </recommendedName>
</protein>
<dbReference type="InterPro" id="IPR000326">
    <property type="entry name" value="PAP2/HPO"/>
</dbReference>
<dbReference type="GO" id="GO:0005886">
    <property type="term" value="C:plasma membrane"/>
    <property type="evidence" value="ECO:0007669"/>
    <property type="project" value="TreeGrafter"/>
</dbReference>
<reference evidence="8" key="1">
    <citation type="submission" date="2023-10" db="EMBL/GenBank/DDBJ databases">
        <title>Genome assembly of Pristionchus species.</title>
        <authorList>
            <person name="Yoshida K."/>
            <person name="Sommer R.J."/>
        </authorList>
    </citation>
    <scope>NUCLEOTIDE SEQUENCE</scope>
    <source>
        <strain evidence="8">RS0144</strain>
    </source>
</reference>
<feature type="transmembrane region" description="Helical" evidence="6">
    <location>
        <begin position="115"/>
        <end position="140"/>
    </location>
</feature>
<dbReference type="SUPFAM" id="SSF48317">
    <property type="entry name" value="Acid phosphatase/Vanadium-dependent haloperoxidase"/>
    <property type="match status" value="1"/>
</dbReference>
<accession>A0AAV5UDE9</accession>
<dbReference type="InterPro" id="IPR036938">
    <property type="entry name" value="PAP2/HPO_sf"/>
</dbReference>
<evidence type="ECO:0000256" key="4">
    <source>
        <dbReference type="ARBA" id="ARBA00022989"/>
    </source>
</evidence>
<keyword evidence="4 6" id="KW-1133">Transmembrane helix</keyword>
<dbReference type="GO" id="GO:0046839">
    <property type="term" value="P:phospholipid dephosphorylation"/>
    <property type="evidence" value="ECO:0007669"/>
    <property type="project" value="TreeGrafter"/>
</dbReference>
<dbReference type="GO" id="GO:0007165">
    <property type="term" value="P:signal transduction"/>
    <property type="evidence" value="ECO:0007669"/>
    <property type="project" value="TreeGrafter"/>
</dbReference>
<keyword evidence="3 6" id="KW-0812">Transmembrane</keyword>
<dbReference type="AlphaFoldDB" id="A0AAV5UDE9"/>
<sequence>PPLPPLPPPSFLLYLIPPSKMTAGQDLIIALVSIPLLVIARFFALEIPYTNQGFFCDDDEIRYPDRPSTIGGNTMTMLYGLITIVLVPLSEYSLIRRLQHRLEHFEYRKFKIHPFILKTLFFWASYTCGYLATSVATNIFKRTSSRLRPNFISICQPANLDVLCPLGSNAFVEDFTCLGESRADEHYSFPSSHASQSLFFAVYTILYLHHRLRLASIIRAFIQYGIFVLSIFICLSRVRDFKHRYVDVMGGGMLGITIAVGMIHLILFNFRPHRYRVAVVDSNSEVASIAKNSREPSPVFSDYGSIV</sequence>
<comment type="subcellular location">
    <subcellularLocation>
        <location evidence="1">Membrane</location>
        <topology evidence="1">Multi-pass membrane protein</topology>
    </subcellularLocation>
</comment>
<evidence type="ECO:0000313" key="9">
    <source>
        <dbReference type="Proteomes" id="UP001432027"/>
    </source>
</evidence>
<dbReference type="Proteomes" id="UP001432027">
    <property type="component" value="Unassembled WGS sequence"/>
</dbReference>
<evidence type="ECO:0000256" key="1">
    <source>
        <dbReference type="ARBA" id="ARBA00004141"/>
    </source>
</evidence>
<dbReference type="Pfam" id="PF01569">
    <property type="entry name" value="PAP2"/>
    <property type="match status" value="1"/>
</dbReference>
<organism evidence="8 9">
    <name type="scientific">Pristionchus entomophagus</name>
    <dbReference type="NCBI Taxonomy" id="358040"/>
    <lineage>
        <taxon>Eukaryota</taxon>
        <taxon>Metazoa</taxon>
        <taxon>Ecdysozoa</taxon>
        <taxon>Nematoda</taxon>
        <taxon>Chromadorea</taxon>
        <taxon>Rhabditida</taxon>
        <taxon>Rhabditina</taxon>
        <taxon>Diplogasteromorpha</taxon>
        <taxon>Diplogasteroidea</taxon>
        <taxon>Neodiplogasteridae</taxon>
        <taxon>Pristionchus</taxon>
    </lineage>
</organism>
<comment type="caution">
    <text evidence="8">The sequence shown here is derived from an EMBL/GenBank/DDBJ whole genome shotgun (WGS) entry which is preliminary data.</text>
</comment>
<dbReference type="Gene3D" id="1.20.144.10">
    <property type="entry name" value="Phosphatidic acid phosphatase type 2/haloperoxidase"/>
    <property type="match status" value="1"/>
</dbReference>
<evidence type="ECO:0000256" key="2">
    <source>
        <dbReference type="ARBA" id="ARBA00008816"/>
    </source>
</evidence>
<comment type="similarity">
    <text evidence="2">Belongs to the PA-phosphatase related phosphoesterase family.</text>
</comment>
<dbReference type="GO" id="GO:0006644">
    <property type="term" value="P:phospholipid metabolic process"/>
    <property type="evidence" value="ECO:0007669"/>
    <property type="project" value="InterPro"/>
</dbReference>
<evidence type="ECO:0000313" key="8">
    <source>
        <dbReference type="EMBL" id="GMT04408.1"/>
    </source>
</evidence>
<evidence type="ECO:0000256" key="5">
    <source>
        <dbReference type="ARBA" id="ARBA00023136"/>
    </source>
</evidence>
<proteinExistence type="inferred from homology"/>
<feature type="transmembrane region" description="Helical" evidence="6">
    <location>
        <begin position="27"/>
        <end position="45"/>
    </location>
</feature>
<feature type="transmembrane region" description="Helical" evidence="6">
    <location>
        <begin position="77"/>
        <end position="95"/>
    </location>
</feature>
<dbReference type="InterPro" id="IPR043216">
    <property type="entry name" value="PAP-like"/>
</dbReference>
<keyword evidence="9" id="KW-1185">Reference proteome</keyword>